<reference evidence="1 2" key="1">
    <citation type="journal article" date="2013" name="Int. J. Syst. Evol. Microbiol.">
        <title>Hoeflea suaedae sp. nov., an endophytic bacterium isolated from the root of the halophyte Suaeda maritima.</title>
        <authorList>
            <person name="Chung E.J."/>
            <person name="Park J.A."/>
            <person name="Pramanik P."/>
            <person name="Bibi F."/>
            <person name="Jeon C.O."/>
            <person name="Chung Y.R."/>
        </authorList>
    </citation>
    <scope>NUCLEOTIDE SEQUENCE [LARGE SCALE GENOMIC DNA]</scope>
    <source>
        <strain evidence="1 2">YC6898</strain>
    </source>
</reference>
<keyword evidence="2" id="KW-1185">Reference proteome</keyword>
<dbReference type="Proteomes" id="UP000295131">
    <property type="component" value="Unassembled WGS sequence"/>
</dbReference>
<evidence type="ECO:0000313" key="2">
    <source>
        <dbReference type="Proteomes" id="UP000295131"/>
    </source>
</evidence>
<organism evidence="1 2">
    <name type="scientific">Pseudohoeflea suaedae</name>
    <dbReference type="NCBI Taxonomy" id="877384"/>
    <lineage>
        <taxon>Bacteria</taxon>
        <taxon>Pseudomonadati</taxon>
        <taxon>Pseudomonadota</taxon>
        <taxon>Alphaproteobacteria</taxon>
        <taxon>Hyphomicrobiales</taxon>
        <taxon>Rhizobiaceae</taxon>
        <taxon>Pseudohoeflea</taxon>
    </lineage>
</organism>
<name>A0A4V3A756_9HYPH</name>
<dbReference type="OrthoDB" id="8233990at2"/>
<sequence>MTTQTTRIDGRRVKITTRNGKTMIAPADPLEWELQAAQVRRLKAMPEYGKRFLIAGDMNAGKRKATAQAQAVATGMAPGEPDLRVYLPQGRIGLIENKVGSAPLTASQKERHPSLAKLGHPVTVIRAKTEEDAADQAEAAVREWLSAS</sequence>
<dbReference type="AlphaFoldDB" id="A0A4V3A756"/>
<dbReference type="GO" id="GO:0003676">
    <property type="term" value="F:nucleic acid binding"/>
    <property type="evidence" value="ECO:0007669"/>
    <property type="project" value="InterPro"/>
</dbReference>
<dbReference type="Gene3D" id="3.40.1350.10">
    <property type="match status" value="1"/>
</dbReference>
<proteinExistence type="predicted"/>
<accession>A0A4V3A756</accession>
<evidence type="ECO:0000313" key="1">
    <source>
        <dbReference type="EMBL" id="TDH36322.1"/>
    </source>
</evidence>
<comment type="caution">
    <text evidence="1">The sequence shown here is derived from an EMBL/GenBank/DDBJ whole genome shotgun (WGS) entry which is preliminary data.</text>
</comment>
<dbReference type="InterPro" id="IPR011856">
    <property type="entry name" value="tRNA_endonuc-like_dom_sf"/>
</dbReference>
<protein>
    <submittedName>
        <fullName evidence="1">VRR-NUC domain-containing protein</fullName>
    </submittedName>
</protein>
<gene>
    <name evidence="1" type="ORF">E2A64_10235</name>
</gene>
<dbReference type="EMBL" id="SMSI01000002">
    <property type="protein sequence ID" value="TDH36322.1"/>
    <property type="molecule type" value="Genomic_DNA"/>
</dbReference>